<dbReference type="EMBL" id="JAKWBI020000030">
    <property type="protein sequence ID" value="KAJ2905516.1"/>
    <property type="molecule type" value="Genomic_DNA"/>
</dbReference>
<organism evidence="14 15">
    <name type="scientific">Zalerion maritima</name>
    <dbReference type="NCBI Taxonomy" id="339359"/>
    <lineage>
        <taxon>Eukaryota</taxon>
        <taxon>Fungi</taxon>
        <taxon>Dikarya</taxon>
        <taxon>Ascomycota</taxon>
        <taxon>Pezizomycotina</taxon>
        <taxon>Sordariomycetes</taxon>
        <taxon>Lulworthiomycetidae</taxon>
        <taxon>Lulworthiales</taxon>
        <taxon>Lulworthiaceae</taxon>
        <taxon>Zalerion</taxon>
    </lineage>
</organism>
<dbReference type="InterPro" id="IPR002942">
    <property type="entry name" value="S4_RNA-bd"/>
</dbReference>
<dbReference type="GO" id="GO:0006364">
    <property type="term" value="P:rRNA processing"/>
    <property type="evidence" value="ECO:0007669"/>
    <property type="project" value="TreeGrafter"/>
</dbReference>
<dbReference type="SMART" id="SM01390">
    <property type="entry name" value="Ribosomal_S4"/>
    <property type="match status" value="1"/>
</dbReference>
<feature type="domain" description="Small ribosomal subunit protein uS4 N-terminal" evidence="13">
    <location>
        <begin position="98"/>
        <end position="202"/>
    </location>
</feature>
<evidence type="ECO:0000256" key="6">
    <source>
        <dbReference type="ARBA" id="ARBA00023242"/>
    </source>
</evidence>
<name>A0AAD5RY35_9PEZI</name>
<dbReference type="Pfam" id="PF00163">
    <property type="entry name" value="Ribosomal_S4"/>
    <property type="match status" value="1"/>
</dbReference>
<keyword evidence="7" id="KW-0687">Ribonucleoprotein</keyword>
<dbReference type="FunFam" id="3.10.290.10:FF:000006">
    <property type="entry name" value="U3 small nucleolar ribonucleoprotein IMP3"/>
    <property type="match status" value="1"/>
</dbReference>
<evidence type="ECO:0000256" key="2">
    <source>
        <dbReference type="ARBA" id="ARBA00007465"/>
    </source>
</evidence>
<evidence type="ECO:0000313" key="14">
    <source>
        <dbReference type="EMBL" id="KAJ2905516.1"/>
    </source>
</evidence>
<proteinExistence type="inferred from homology"/>
<gene>
    <name evidence="14" type="ORF">MKZ38_005160</name>
</gene>
<dbReference type="InterPro" id="IPR036986">
    <property type="entry name" value="S4_RNA-bd_sf"/>
</dbReference>
<feature type="domain" description="RNA-binding S4" evidence="12">
    <location>
        <begin position="203"/>
        <end position="269"/>
    </location>
</feature>
<evidence type="ECO:0000256" key="3">
    <source>
        <dbReference type="ARBA" id="ARBA00022517"/>
    </source>
</evidence>
<evidence type="ECO:0000256" key="9">
    <source>
        <dbReference type="ARBA" id="ARBA00072223"/>
    </source>
</evidence>
<dbReference type="GO" id="GO:0032040">
    <property type="term" value="C:small-subunit processome"/>
    <property type="evidence" value="ECO:0007669"/>
    <property type="project" value="TreeGrafter"/>
</dbReference>
<dbReference type="GO" id="GO:0030515">
    <property type="term" value="F:snoRNA binding"/>
    <property type="evidence" value="ECO:0007669"/>
    <property type="project" value="TreeGrafter"/>
</dbReference>
<dbReference type="AlphaFoldDB" id="A0AAD5RY35"/>
<comment type="caution">
    <text evidence="14">The sequence shown here is derived from an EMBL/GenBank/DDBJ whole genome shotgun (WGS) entry which is preliminary data.</text>
</comment>
<evidence type="ECO:0000256" key="4">
    <source>
        <dbReference type="ARBA" id="ARBA00022730"/>
    </source>
</evidence>
<keyword evidence="15" id="KW-1185">Reference proteome</keyword>
<dbReference type="InterPro" id="IPR022801">
    <property type="entry name" value="Ribosomal_uS4"/>
</dbReference>
<dbReference type="PANTHER" id="PTHR11831">
    <property type="entry name" value="30S 40S RIBOSOMAL PROTEIN"/>
    <property type="match status" value="1"/>
</dbReference>
<dbReference type="InterPro" id="IPR001912">
    <property type="entry name" value="Ribosomal_uS4_N"/>
</dbReference>
<protein>
    <recommendedName>
        <fullName evidence="8">U3 small nucleolar ribonucleoprotein protein IMP3</fullName>
    </recommendedName>
    <alternativeName>
        <fullName evidence="9">U3 small nucleolar ribonucleoprotein protein imp3</fullName>
    </alternativeName>
</protein>
<comment type="similarity">
    <text evidence="2">Belongs to the universal ribosomal protein uS4 family.</text>
</comment>
<evidence type="ECO:0000256" key="7">
    <source>
        <dbReference type="ARBA" id="ARBA00023274"/>
    </source>
</evidence>
<dbReference type="Proteomes" id="UP001201980">
    <property type="component" value="Unassembled WGS sequence"/>
</dbReference>
<evidence type="ECO:0000256" key="1">
    <source>
        <dbReference type="ARBA" id="ARBA00004604"/>
    </source>
</evidence>
<dbReference type="CDD" id="cd00165">
    <property type="entry name" value="S4"/>
    <property type="match status" value="1"/>
</dbReference>
<accession>A0AAD5RY35</accession>
<reference evidence="14" key="1">
    <citation type="submission" date="2022-07" db="EMBL/GenBank/DDBJ databases">
        <title>Draft genome sequence of Zalerion maritima ATCC 34329, a (micro)plastics degrading marine fungus.</title>
        <authorList>
            <person name="Paco A."/>
            <person name="Goncalves M.F.M."/>
            <person name="Rocha-Santos T.A.P."/>
            <person name="Alves A."/>
        </authorList>
    </citation>
    <scope>NUCLEOTIDE SEQUENCE</scope>
    <source>
        <strain evidence="14">ATCC 34329</strain>
    </source>
</reference>
<evidence type="ECO:0000256" key="10">
    <source>
        <dbReference type="PROSITE-ProRule" id="PRU00182"/>
    </source>
</evidence>
<feature type="region of interest" description="Disordered" evidence="11">
    <location>
        <begin position="42"/>
        <end position="66"/>
    </location>
</feature>
<dbReference type="GO" id="GO:0019843">
    <property type="term" value="F:rRNA binding"/>
    <property type="evidence" value="ECO:0007669"/>
    <property type="project" value="UniProtKB-KW"/>
</dbReference>
<keyword evidence="6" id="KW-0539">Nucleus</keyword>
<evidence type="ECO:0000256" key="5">
    <source>
        <dbReference type="ARBA" id="ARBA00022884"/>
    </source>
</evidence>
<dbReference type="PANTHER" id="PTHR11831:SF1">
    <property type="entry name" value="U3 SMALL NUCLEOLAR RIBONUCLEOPROTEIN PROTEIN IMP3"/>
    <property type="match status" value="1"/>
</dbReference>
<dbReference type="GO" id="GO:0042274">
    <property type="term" value="P:ribosomal small subunit biogenesis"/>
    <property type="evidence" value="ECO:0007669"/>
    <property type="project" value="TreeGrafter"/>
</dbReference>
<evidence type="ECO:0000256" key="8">
    <source>
        <dbReference type="ARBA" id="ARBA00069727"/>
    </source>
</evidence>
<dbReference type="GO" id="GO:0034457">
    <property type="term" value="C:Mpp10 complex"/>
    <property type="evidence" value="ECO:0007669"/>
    <property type="project" value="TreeGrafter"/>
</dbReference>
<evidence type="ECO:0000259" key="12">
    <source>
        <dbReference type="SMART" id="SM00363"/>
    </source>
</evidence>
<evidence type="ECO:0000313" key="15">
    <source>
        <dbReference type="Proteomes" id="UP001201980"/>
    </source>
</evidence>
<comment type="subcellular location">
    <subcellularLocation>
        <location evidence="1">Nucleus</location>
        <location evidence="1">Nucleolus</location>
    </subcellularLocation>
</comment>
<evidence type="ECO:0000259" key="13">
    <source>
        <dbReference type="SMART" id="SM01390"/>
    </source>
</evidence>
<dbReference type="Pfam" id="PF01479">
    <property type="entry name" value="S4"/>
    <property type="match status" value="1"/>
</dbReference>
<keyword evidence="4" id="KW-0699">rRNA-binding</keyword>
<sequence length="277" mass="31586">MWWRLNGPVVIRAVEGRDEQPEIVGAQSGGVFGFQAFAAKPAHRTPSNSHLQSHRKNTSSDRPSLLQTPLITSTKRIYSPPQIKANPPRAAVATMVRKFKHHEEKLLKKVDFVSWKQDNNHRDHAVARRYMIQKPSDYHQYNKICGSLRKLAHRLSLLPPDSPARQKHETLLLNKLHSMGILPTTSKLSLVESSVTVSAFARRRLPVVMTRLRMSETIQAATKLIEQGHVRVGTDTVADPAYLVTREMEDFVTWSVGSKVKRNIMRYRDELDDFELL</sequence>
<keyword evidence="5 10" id="KW-0694">RNA-binding</keyword>
<dbReference type="PROSITE" id="PS50889">
    <property type="entry name" value="S4"/>
    <property type="match status" value="1"/>
</dbReference>
<evidence type="ECO:0000256" key="11">
    <source>
        <dbReference type="SAM" id="MobiDB-lite"/>
    </source>
</evidence>
<dbReference type="SMART" id="SM00363">
    <property type="entry name" value="S4"/>
    <property type="match status" value="1"/>
</dbReference>
<dbReference type="Gene3D" id="3.10.290.10">
    <property type="entry name" value="RNA-binding S4 domain"/>
    <property type="match status" value="1"/>
</dbReference>
<dbReference type="SUPFAM" id="SSF55174">
    <property type="entry name" value="Alpha-L RNA-binding motif"/>
    <property type="match status" value="1"/>
</dbReference>
<keyword evidence="3" id="KW-0690">Ribosome biogenesis</keyword>